<dbReference type="InterPro" id="IPR023210">
    <property type="entry name" value="NADP_OxRdtase_dom"/>
</dbReference>
<name>A0A2L0ESY0_SORCE</name>
<proteinExistence type="predicted"/>
<protein>
    <submittedName>
        <fullName evidence="3">Oxidoreductase</fullName>
        <ecNumber evidence="3">1.-.-.-</ecNumber>
    </submittedName>
</protein>
<accession>A0A2L0ESY0</accession>
<reference evidence="3 4" key="1">
    <citation type="submission" date="2015-09" db="EMBL/GenBank/DDBJ databases">
        <title>Sorangium comparison.</title>
        <authorList>
            <person name="Zaburannyi N."/>
            <person name="Bunk B."/>
            <person name="Overmann J."/>
            <person name="Mueller R."/>
        </authorList>
    </citation>
    <scope>NUCLEOTIDE SEQUENCE [LARGE SCALE GENOMIC DNA]</scope>
    <source>
        <strain evidence="3 4">So ce26</strain>
    </source>
</reference>
<evidence type="ECO:0000259" key="2">
    <source>
        <dbReference type="Pfam" id="PF00248"/>
    </source>
</evidence>
<dbReference type="GO" id="GO:0016491">
    <property type="term" value="F:oxidoreductase activity"/>
    <property type="evidence" value="ECO:0007669"/>
    <property type="project" value="UniProtKB-KW"/>
</dbReference>
<dbReference type="EC" id="1.-.-.-" evidence="3"/>
<dbReference type="InterPro" id="IPR050523">
    <property type="entry name" value="AKR_Detox_Biosynth"/>
</dbReference>
<dbReference type="InterPro" id="IPR036812">
    <property type="entry name" value="NAD(P)_OxRdtase_dom_sf"/>
</dbReference>
<dbReference type="CDD" id="cd19752">
    <property type="entry name" value="AKR_unchar"/>
    <property type="match status" value="1"/>
</dbReference>
<keyword evidence="1 3" id="KW-0560">Oxidoreductase</keyword>
<dbReference type="AlphaFoldDB" id="A0A2L0ESY0"/>
<dbReference type="Proteomes" id="UP000238348">
    <property type="component" value="Chromosome"/>
</dbReference>
<dbReference type="PANTHER" id="PTHR43364">
    <property type="entry name" value="NADH-SPECIFIC METHYLGLYOXAL REDUCTASE-RELATED"/>
    <property type="match status" value="1"/>
</dbReference>
<sequence length="337" mass="38191">MKVVELGNTGQKVSQLSLGCMQMGTLTSEEESRQMLDRYVEQGGNFLDTANCYGWFLRRGSHGGESEAVLGRWLAQSGKRGRVFLATKGAAMVRSPDAHWRAEGEVDWTTARRDFEGAGRETLERALEASLRRLQTDHVDLYYVHVDDRVTPLDETLEALARLVKAGKARFIGYSNVRTWRLERIRQRCAAEGWPAPVALQQQHTYLRRRQGLEHTSIVDDEQLDYLREHPDLTLVAYSPILKGLYDATAEKRRGHWAMQPYLGSDSDARLAAVAEMARRLDVLPHQLVLAWMLHQRAPRVVPLVGPRTREQLEQNLRAVSLELPPELCAELDRASG</sequence>
<organism evidence="3 4">
    <name type="scientific">Sorangium cellulosum</name>
    <name type="common">Polyangium cellulosum</name>
    <dbReference type="NCBI Taxonomy" id="56"/>
    <lineage>
        <taxon>Bacteria</taxon>
        <taxon>Pseudomonadati</taxon>
        <taxon>Myxococcota</taxon>
        <taxon>Polyangia</taxon>
        <taxon>Polyangiales</taxon>
        <taxon>Polyangiaceae</taxon>
        <taxon>Sorangium</taxon>
    </lineage>
</organism>
<dbReference type="EMBL" id="CP012673">
    <property type="protein sequence ID" value="AUX42399.1"/>
    <property type="molecule type" value="Genomic_DNA"/>
</dbReference>
<dbReference type="OrthoDB" id="5488419at2"/>
<feature type="domain" description="NADP-dependent oxidoreductase" evidence="2">
    <location>
        <begin position="16"/>
        <end position="335"/>
    </location>
</feature>
<dbReference type="PANTHER" id="PTHR43364:SF4">
    <property type="entry name" value="NAD(P)-LINKED OXIDOREDUCTASE SUPERFAMILY PROTEIN"/>
    <property type="match status" value="1"/>
</dbReference>
<dbReference type="SUPFAM" id="SSF51430">
    <property type="entry name" value="NAD(P)-linked oxidoreductase"/>
    <property type="match status" value="1"/>
</dbReference>
<dbReference type="GO" id="GO:0005829">
    <property type="term" value="C:cytosol"/>
    <property type="evidence" value="ECO:0007669"/>
    <property type="project" value="TreeGrafter"/>
</dbReference>
<evidence type="ECO:0000313" key="3">
    <source>
        <dbReference type="EMBL" id="AUX42399.1"/>
    </source>
</evidence>
<dbReference type="RefSeq" id="WP_104981221.1">
    <property type="nucleotide sequence ID" value="NZ_CP012673.1"/>
</dbReference>
<evidence type="ECO:0000256" key="1">
    <source>
        <dbReference type="ARBA" id="ARBA00023002"/>
    </source>
</evidence>
<gene>
    <name evidence="3" type="ORF">SOCE26_038300</name>
</gene>
<dbReference type="Gene3D" id="3.20.20.100">
    <property type="entry name" value="NADP-dependent oxidoreductase domain"/>
    <property type="match status" value="1"/>
</dbReference>
<evidence type="ECO:0000313" key="4">
    <source>
        <dbReference type="Proteomes" id="UP000238348"/>
    </source>
</evidence>
<dbReference type="Pfam" id="PF00248">
    <property type="entry name" value="Aldo_ket_red"/>
    <property type="match status" value="1"/>
</dbReference>